<sequence>MSSGNATSEYTRLELAIDEEMILRESALTRNAVLRRAVAIACCDQADAMAQAQGYAREPLPDAGMVLMLCAVMRASEEVEQEKAG</sequence>
<dbReference type="AlphaFoldDB" id="A0A9J7BP18"/>
<organism evidence="1 2">
    <name type="scientific">Occallatibacter riparius</name>
    <dbReference type="NCBI Taxonomy" id="1002689"/>
    <lineage>
        <taxon>Bacteria</taxon>
        <taxon>Pseudomonadati</taxon>
        <taxon>Acidobacteriota</taxon>
        <taxon>Terriglobia</taxon>
        <taxon>Terriglobales</taxon>
        <taxon>Acidobacteriaceae</taxon>
        <taxon>Occallatibacter</taxon>
    </lineage>
</organism>
<keyword evidence="2" id="KW-1185">Reference proteome</keyword>
<dbReference type="Proteomes" id="UP001059380">
    <property type="component" value="Chromosome"/>
</dbReference>
<evidence type="ECO:0000313" key="1">
    <source>
        <dbReference type="EMBL" id="UWZ84628.1"/>
    </source>
</evidence>
<protein>
    <submittedName>
        <fullName evidence="1">Uncharacterized protein</fullName>
    </submittedName>
</protein>
<gene>
    <name evidence="1" type="ORF">MOP44_01535</name>
</gene>
<evidence type="ECO:0000313" key="2">
    <source>
        <dbReference type="Proteomes" id="UP001059380"/>
    </source>
</evidence>
<reference evidence="1" key="1">
    <citation type="submission" date="2021-04" db="EMBL/GenBank/DDBJ databases">
        <title>Phylogenetic analysis of Acidobacteriaceae.</title>
        <authorList>
            <person name="Qiu L."/>
            <person name="Zhang Q."/>
        </authorList>
    </citation>
    <scope>NUCLEOTIDE SEQUENCE</scope>
    <source>
        <strain evidence="1">DSM 25168</strain>
    </source>
</reference>
<dbReference type="EMBL" id="CP093313">
    <property type="protein sequence ID" value="UWZ84628.1"/>
    <property type="molecule type" value="Genomic_DNA"/>
</dbReference>
<accession>A0A9J7BP18</accession>
<proteinExistence type="predicted"/>
<dbReference type="RefSeq" id="WP_260794134.1">
    <property type="nucleotide sequence ID" value="NZ_CP093313.1"/>
</dbReference>
<name>A0A9J7BP18_9BACT</name>
<dbReference type="KEGG" id="orp:MOP44_01535"/>